<organism evidence="2 3">
    <name type="scientific">Geomicrobium sediminis</name>
    <dbReference type="NCBI Taxonomy" id="1347788"/>
    <lineage>
        <taxon>Bacteria</taxon>
        <taxon>Bacillati</taxon>
        <taxon>Bacillota</taxon>
        <taxon>Bacilli</taxon>
        <taxon>Bacillales</taxon>
        <taxon>Geomicrobium</taxon>
    </lineage>
</organism>
<evidence type="ECO:0000313" key="3">
    <source>
        <dbReference type="Proteomes" id="UP000741863"/>
    </source>
</evidence>
<keyword evidence="3" id="KW-1185">Reference proteome</keyword>
<reference evidence="2 3" key="1">
    <citation type="submission" date="2021-01" db="EMBL/GenBank/DDBJ databases">
        <title>Genomic Encyclopedia of Type Strains, Phase IV (KMG-IV): sequencing the most valuable type-strain genomes for metagenomic binning, comparative biology and taxonomic classification.</title>
        <authorList>
            <person name="Goeker M."/>
        </authorList>
    </citation>
    <scope>NUCLEOTIDE SEQUENCE [LARGE SCALE GENOMIC DNA]</scope>
    <source>
        <strain evidence="2 3">DSM 25540</strain>
    </source>
</reference>
<sequence>MKPFVLGITTIVVSYVLFLMSVLRFIPLWVAVPLLFISILFTVHLFNERKRFKGFS</sequence>
<gene>
    <name evidence="2" type="ORF">JOD17_000620</name>
</gene>
<feature type="transmembrane region" description="Helical" evidence="1">
    <location>
        <begin position="5"/>
        <end position="22"/>
    </location>
</feature>
<accession>A0ABS2P9K7</accession>
<evidence type="ECO:0000313" key="2">
    <source>
        <dbReference type="EMBL" id="MBM7631528.1"/>
    </source>
</evidence>
<proteinExistence type="predicted"/>
<dbReference type="EMBL" id="JAFBEC010000002">
    <property type="protein sequence ID" value="MBM7631528.1"/>
    <property type="molecule type" value="Genomic_DNA"/>
</dbReference>
<keyword evidence="1" id="KW-0472">Membrane</keyword>
<dbReference type="Proteomes" id="UP000741863">
    <property type="component" value="Unassembled WGS sequence"/>
</dbReference>
<feature type="transmembrane region" description="Helical" evidence="1">
    <location>
        <begin position="28"/>
        <end position="46"/>
    </location>
</feature>
<keyword evidence="1" id="KW-1133">Transmembrane helix</keyword>
<name>A0ABS2P9K7_9BACL</name>
<dbReference type="RefSeq" id="WP_193745170.1">
    <property type="nucleotide sequence ID" value="NZ_JAFBEC010000002.1"/>
</dbReference>
<evidence type="ECO:0000256" key="1">
    <source>
        <dbReference type="SAM" id="Phobius"/>
    </source>
</evidence>
<protein>
    <submittedName>
        <fullName evidence="2">Uncharacterized protein</fullName>
    </submittedName>
</protein>
<comment type="caution">
    <text evidence="2">The sequence shown here is derived from an EMBL/GenBank/DDBJ whole genome shotgun (WGS) entry which is preliminary data.</text>
</comment>
<keyword evidence="1" id="KW-0812">Transmembrane</keyword>